<gene>
    <name evidence="1" type="ORF">SDC9_40968</name>
</gene>
<dbReference type="AntiFam" id="ANF00221">
    <property type="entry name" value="Shadow ORF (opposite ureE)"/>
</dbReference>
<reference evidence="1" key="1">
    <citation type="submission" date="2019-08" db="EMBL/GenBank/DDBJ databases">
        <authorList>
            <person name="Kucharzyk K."/>
            <person name="Murdoch R.W."/>
            <person name="Higgins S."/>
            <person name="Loffler F."/>
        </authorList>
    </citation>
    <scope>NUCLEOTIDE SEQUENCE</scope>
</reference>
<dbReference type="AlphaFoldDB" id="A0A644VUC3"/>
<accession>A0A644VUC3</accession>
<name>A0A644VUC3_9ZZZZ</name>
<proteinExistence type="predicted"/>
<dbReference type="EMBL" id="VSSQ01000442">
    <property type="protein sequence ID" value="MPL94810.1"/>
    <property type="molecule type" value="Genomic_DNA"/>
</dbReference>
<sequence>MAVIVAHRAPDAIGAALGREGLDGRRDPRAKLAQHRLEHMIGADDEPRGLDLARRVAVADVPGEARQIARDAEHRLEPAAHLDEAPVIEAKRLAAGQVHHLGQVDKEGKPSRRDQPLATQETPLVVKCDVIGRALPLALRHHGLRMGKFCHLEPSLLDVS</sequence>
<organism evidence="1">
    <name type="scientific">bioreactor metagenome</name>
    <dbReference type="NCBI Taxonomy" id="1076179"/>
    <lineage>
        <taxon>unclassified sequences</taxon>
        <taxon>metagenomes</taxon>
        <taxon>ecological metagenomes</taxon>
    </lineage>
</organism>
<protein>
    <submittedName>
        <fullName evidence="1">Uncharacterized protein</fullName>
    </submittedName>
</protein>
<evidence type="ECO:0000313" key="1">
    <source>
        <dbReference type="EMBL" id="MPL94810.1"/>
    </source>
</evidence>
<comment type="caution">
    <text evidence="1">The sequence shown here is derived from an EMBL/GenBank/DDBJ whole genome shotgun (WGS) entry which is preliminary data.</text>
</comment>